<dbReference type="OMA" id="SWELLDH"/>
<comment type="caution">
    <text evidence="1">The sequence shown here is derived from an EMBL/GenBank/DDBJ whole genome shotgun (WGS) entry which is preliminary data.</text>
</comment>
<feature type="non-terminal residue" evidence="1">
    <location>
        <position position="1"/>
    </location>
</feature>
<sequence>IINCSIMFKLYKLWAKWKMTKTGIKPQFDFRRKRGKRCRGGLNFPIAFKNGKVVPLRRVDNNVIVTHRINVPRLKSHWESRDFDLKVPAYVSKYNLIQPLITWKLLDHIMKVPLRQATAVFQAHVCFHLKLHYT</sequence>
<name>A0A484AUB8_DRONA</name>
<dbReference type="AlphaFoldDB" id="A0A484AUB8"/>
<accession>A0A484AUB8</accession>
<keyword evidence="2" id="KW-1185">Reference proteome</keyword>
<reference evidence="1 2" key="1">
    <citation type="journal article" date="2019" name="J. Hered.">
        <title>An Improved Genome Assembly for Drosophila navojoa, the Basal Species in the mojavensis Cluster.</title>
        <authorList>
            <person name="Vanderlinde T."/>
            <person name="Dupim E.G."/>
            <person name="Nazario-Yepiz N.O."/>
            <person name="Carvalho A.B."/>
        </authorList>
    </citation>
    <scope>NUCLEOTIDE SEQUENCE [LARGE SCALE GENOMIC DNA]</scope>
    <source>
        <strain evidence="1">Navoj_Jal97</strain>
        <tissue evidence="1">Whole organism</tissue>
    </source>
</reference>
<dbReference type="EMBL" id="LSRL02001321">
    <property type="protein sequence ID" value="TDG39145.1"/>
    <property type="molecule type" value="Genomic_DNA"/>
</dbReference>
<protein>
    <submittedName>
        <fullName evidence="1">Uncharacterized protein</fullName>
    </submittedName>
</protein>
<dbReference type="Proteomes" id="UP000295192">
    <property type="component" value="Unassembled WGS sequence"/>
</dbReference>
<organism evidence="1 2">
    <name type="scientific">Drosophila navojoa</name>
    <name type="common">Fruit fly</name>
    <dbReference type="NCBI Taxonomy" id="7232"/>
    <lineage>
        <taxon>Eukaryota</taxon>
        <taxon>Metazoa</taxon>
        <taxon>Ecdysozoa</taxon>
        <taxon>Arthropoda</taxon>
        <taxon>Hexapoda</taxon>
        <taxon>Insecta</taxon>
        <taxon>Pterygota</taxon>
        <taxon>Neoptera</taxon>
        <taxon>Endopterygota</taxon>
        <taxon>Diptera</taxon>
        <taxon>Brachycera</taxon>
        <taxon>Muscomorpha</taxon>
        <taxon>Ephydroidea</taxon>
        <taxon>Drosophilidae</taxon>
        <taxon>Drosophila</taxon>
    </lineage>
</organism>
<evidence type="ECO:0000313" key="2">
    <source>
        <dbReference type="Proteomes" id="UP000295192"/>
    </source>
</evidence>
<evidence type="ECO:0000313" key="1">
    <source>
        <dbReference type="EMBL" id="TDG39145.1"/>
    </source>
</evidence>
<proteinExistence type="predicted"/>
<gene>
    <name evidence="1" type="ORF">AWZ03_014435</name>
</gene>